<name>A0A839T7G4_AZOMA</name>
<evidence type="ECO:0000313" key="1">
    <source>
        <dbReference type="EMBL" id="MBB3105411.1"/>
    </source>
</evidence>
<dbReference type="Proteomes" id="UP000549250">
    <property type="component" value="Unassembled WGS sequence"/>
</dbReference>
<accession>A0A839T7G4</accession>
<sequence length="52" mass="5339">MAIVSAEQVLGIDMAGDLAQQMVHSSRVTLSSACRLGGGDLSIGSLHRTIAN</sequence>
<reference evidence="1 2" key="1">
    <citation type="submission" date="2020-08" db="EMBL/GenBank/DDBJ databases">
        <title>Genomic Encyclopedia of Type Strains, Phase III (KMG-III): the genomes of soil and plant-associated and newly described type strains.</title>
        <authorList>
            <person name="Whitman W."/>
        </authorList>
    </citation>
    <scope>NUCLEOTIDE SEQUENCE [LARGE SCALE GENOMIC DNA]</scope>
    <source>
        <strain evidence="1 2">CECT 4462</strain>
    </source>
</reference>
<organism evidence="1 2">
    <name type="scientific">Azomonas macrocytogenes</name>
    <name type="common">Azotobacter macrocytogenes</name>
    <dbReference type="NCBI Taxonomy" id="69962"/>
    <lineage>
        <taxon>Bacteria</taxon>
        <taxon>Pseudomonadati</taxon>
        <taxon>Pseudomonadota</taxon>
        <taxon>Gammaproteobacteria</taxon>
        <taxon>Pseudomonadales</taxon>
        <taxon>Pseudomonadaceae</taxon>
        <taxon>Azomonas</taxon>
    </lineage>
</organism>
<dbReference type="AlphaFoldDB" id="A0A839T7G4"/>
<proteinExistence type="predicted"/>
<evidence type="ECO:0000313" key="2">
    <source>
        <dbReference type="Proteomes" id="UP000549250"/>
    </source>
</evidence>
<comment type="caution">
    <text evidence="1">The sequence shown here is derived from an EMBL/GenBank/DDBJ whole genome shotgun (WGS) entry which is preliminary data.</text>
</comment>
<gene>
    <name evidence="1" type="ORF">FHR87_003849</name>
</gene>
<dbReference type="EMBL" id="JACHXI010000042">
    <property type="protein sequence ID" value="MBB3105411.1"/>
    <property type="molecule type" value="Genomic_DNA"/>
</dbReference>
<protein>
    <submittedName>
        <fullName evidence="1">Uncharacterized protein</fullName>
    </submittedName>
</protein>
<keyword evidence="2" id="KW-1185">Reference proteome</keyword>